<dbReference type="EMBL" id="BPLR01003943">
    <property type="protein sequence ID" value="GIX90487.1"/>
    <property type="molecule type" value="Genomic_DNA"/>
</dbReference>
<dbReference type="AlphaFoldDB" id="A0AAV4NZU9"/>
<comment type="caution">
    <text evidence="1">The sequence shown here is derived from an EMBL/GenBank/DDBJ whole genome shotgun (WGS) entry which is preliminary data.</text>
</comment>
<keyword evidence="2" id="KW-1185">Reference proteome</keyword>
<dbReference type="Proteomes" id="UP001054945">
    <property type="component" value="Unassembled WGS sequence"/>
</dbReference>
<sequence>MEVNEVSELNCCCMYEIASTYSTGKLETCLWQNNFAHIITTECALTKINQILMMGVHSWRLPRTGLLMKYFRKEVDQEKERLL</sequence>
<proteinExistence type="predicted"/>
<evidence type="ECO:0000313" key="2">
    <source>
        <dbReference type="Proteomes" id="UP001054945"/>
    </source>
</evidence>
<accession>A0AAV4NZU9</accession>
<evidence type="ECO:0000313" key="1">
    <source>
        <dbReference type="EMBL" id="GIX90487.1"/>
    </source>
</evidence>
<gene>
    <name evidence="1" type="ORF">CEXT_195781</name>
</gene>
<reference evidence="1 2" key="1">
    <citation type="submission" date="2021-06" db="EMBL/GenBank/DDBJ databases">
        <title>Caerostris extrusa draft genome.</title>
        <authorList>
            <person name="Kono N."/>
            <person name="Arakawa K."/>
        </authorList>
    </citation>
    <scope>NUCLEOTIDE SEQUENCE [LARGE SCALE GENOMIC DNA]</scope>
</reference>
<organism evidence="1 2">
    <name type="scientific">Caerostris extrusa</name>
    <name type="common">Bark spider</name>
    <name type="synonym">Caerostris bankana</name>
    <dbReference type="NCBI Taxonomy" id="172846"/>
    <lineage>
        <taxon>Eukaryota</taxon>
        <taxon>Metazoa</taxon>
        <taxon>Ecdysozoa</taxon>
        <taxon>Arthropoda</taxon>
        <taxon>Chelicerata</taxon>
        <taxon>Arachnida</taxon>
        <taxon>Araneae</taxon>
        <taxon>Araneomorphae</taxon>
        <taxon>Entelegynae</taxon>
        <taxon>Araneoidea</taxon>
        <taxon>Araneidae</taxon>
        <taxon>Caerostris</taxon>
    </lineage>
</organism>
<protein>
    <submittedName>
        <fullName evidence="1">Uncharacterized protein</fullName>
    </submittedName>
</protein>
<name>A0AAV4NZU9_CAEEX</name>